<dbReference type="Proteomes" id="UP000075680">
    <property type="component" value="Unassembled WGS sequence"/>
</dbReference>
<dbReference type="PATRIC" id="fig|52133.18.peg.2148"/>
<reference evidence="1 2" key="1">
    <citation type="journal article" date="2016" name="Sci. Rep.">
        <title>Genomic and phenotypic characterization of the species Acinetobacter venetianus.</title>
        <authorList>
            <person name="Fondi M."/>
            <person name="Maida I."/>
            <person name="Perrin E."/>
            <person name="Orlandini V."/>
            <person name="La Torre L."/>
            <person name="Bosi E."/>
            <person name="Negroni A."/>
            <person name="Zanaroli G."/>
            <person name="Fava F."/>
            <person name="Decorosi F."/>
            <person name="Giovannetti L."/>
            <person name="Viti C."/>
            <person name="Vaneechoutte M."/>
            <person name="Dijkshoorn L."/>
            <person name="Fani R."/>
        </authorList>
    </citation>
    <scope>NUCLEOTIDE SEQUENCE [LARGE SCALE GENOMIC DNA]</scope>
    <source>
        <strain evidence="1 2">LUH5627</strain>
    </source>
</reference>
<gene>
    <name evidence="1" type="ORF">AVENLUH5627_02075</name>
</gene>
<evidence type="ECO:0000313" key="1">
    <source>
        <dbReference type="EMBL" id="KXZ67637.1"/>
    </source>
</evidence>
<protein>
    <submittedName>
        <fullName evidence="1">Uncharacterized protein</fullName>
    </submittedName>
</protein>
<comment type="caution">
    <text evidence="1">The sequence shown here is derived from an EMBL/GenBank/DDBJ whole genome shotgun (WGS) entry which is preliminary data.</text>
</comment>
<sequence length="298" mass="34626">MHLSSKTLEVLRDLINEKTTYRSGPDIIKFFSNFDYLDVYGSEYLRVHGQSFPSRWNYTDIRLSKINGTSKLSTCIKDLFNPINFMDEISKLDNLIIEFNKYLQFDKFKITRKNAEIVIKPITEIHLDDQHQASETTLENRFIQHEFSIDCSRLNLIPTLLPIIESRMLEIEKAFKAGAYLSVVLLAGSTLEGLFLNIASQNPKTFNMSPVSPKKDGKVKNFDQWTLNNFIEVSHGIGLLEKDTYRFSKELRDFRNYIHPFQQMSEKFTPREQTAKICLQVLKSAIIDIDHNQSKINL</sequence>
<accession>A0A150HN37</accession>
<dbReference type="AlphaFoldDB" id="A0A150HN37"/>
<dbReference type="RefSeq" id="WP_061518994.1">
    <property type="nucleotide sequence ID" value="NZ_JRUE01000182.1"/>
</dbReference>
<evidence type="ECO:0000313" key="2">
    <source>
        <dbReference type="Proteomes" id="UP000075680"/>
    </source>
</evidence>
<name>A0A150HN37_9GAMM</name>
<proteinExistence type="predicted"/>
<dbReference type="EMBL" id="JRUE01000182">
    <property type="protein sequence ID" value="KXZ67637.1"/>
    <property type="molecule type" value="Genomic_DNA"/>
</dbReference>
<organism evidence="1 2">
    <name type="scientific">Acinetobacter venetianus</name>
    <dbReference type="NCBI Taxonomy" id="52133"/>
    <lineage>
        <taxon>Bacteria</taxon>
        <taxon>Pseudomonadati</taxon>
        <taxon>Pseudomonadota</taxon>
        <taxon>Gammaproteobacteria</taxon>
        <taxon>Moraxellales</taxon>
        <taxon>Moraxellaceae</taxon>
        <taxon>Acinetobacter</taxon>
    </lineage>
</organism>